<keyword evidence="3" id="KW-0540">Nuclease</keyword>
<dbReference type="EMBL" id="DP000011">
    <property type="protein sequence ID" value="ABA97805.1"/>
    <property type="molecule type" value="Genomic_DNA"/>
</dbReference>
<dbReference type="Pfam" id="PF00078">
    <property type="entry name" value="RVT_1"/>
    <property type="match status" value="1"/>
</dbReference>
<dbReference type="SUPFAM" id="SSF56672">
    <property type="entry name" value="DNA/RNA polymerases"/>
    <property type="match status" value="1"/>
</dbReference>
<evidence type="ECO:0000256" key="5">
    <source>
        <dbReference type="ARBA" id="ARBA00022801"/>
    </source>
</evidence>
<dbReference type="GO" id="GO:0003676">
    <property type="term" value="F:nucleic acid binding"/>
    <property type="evidence" value="ECO:0007669"/>
    <property type="project" value="InterPro"/>
</dbReference>
<dbReference type="InterPro" id="IPR000477">
    <property type="entry name" value="RT_dom"/>
</dbReference>
<evidence type="ECO:0000256" key="8">
    <source>
        <dbReference type="SAM" id="MobiDB-lite"/>
    </source>
</evidence>
<feature type="region of interest" description="Disordered" evidence="8">
    <location>
        <begin position="913"/>
        <end position="935"/>
    </location>
</feature>
<reference evidence="11" key="1">
    <citation type="journal article" date="2005" name="BMC Biol.">
        <title>The sequence of rice chromosomes 11 and 12, rich in disease resistance genes and recent gene duplications.</title>
        <authorList>
            <consortium name="The rice chromosomes 11 and 12 sequencing consortia"/>
        </authorList>
    </citation>
    <scope>NUCLEOTIDE SEQUENCE [LARGE SCALE GENOMIC DNA]</scope>
</reference>
<dbReference type="Gene3D" id="3.30.420.10">
    <property type="entry name" value="Ribonuclease H-like superfamily/Ribonuclease H"/>
    <property type="match status" value="1"/>
</dbReference>
<feature type="domain" description="Reverse transcriptase" evidence="9">
    <location>
        <begin position="231"/>
        <end position="385"/>
    </location>
</feature>
<keyword evidence="1" id="KW-0808">Transferase</keyword>
<feature type="domain" description="Reverse transcriptase RNase H-like" evidence="10">
    <location>
        <begin position="474"/>
        <end position="577"/>
    </location>
</feature>
<evidence type="ECO:0000256" key="1">
    <source>
        <dbReference type="ARBA" id="ARBA00022679"/>
    </source>
</evidence>
<keyword evidence="7" id="KW-0175">Coiled coil</keyword>
<dbReference type="InterPro" id="IPR036397">
    <property type="entry name" value="RNaseH_sf"/>
</dbReference>
<dbReference type="InterPro" id="IPR050951">
    <property type="entry name" value="Retrovirus_Pol_polyprotein"/>
</dbReference>
<reference evidence="11" key="2">
    <citation type="submission" date="2005-04" db="EMBL/GenBank/DDBJ databases">
        <authorList>
            <person name="Buell C.R."/>
            <person name="Wing R.A."/>
            <person name="McCombie W.A."/>
            <person name="Ouyang S."/>
        </authorList>
    </citation>
    <scope>NUCLEOTIDE SEQUENCE</scope>
</reference>
<dbReference type="CDD" id="cd01647">
    <property type="entry name" value="RT_LTR"/>
    <property type="match status" value="1"/>
</dbReference>
<feature type="coiled-coil region" evidence="7">
    <location>
        <begin position="957"/>
        <end position="984"/>
    </location>
</feature>
<protein>
    <submittedName>
        <fullName evidence="11">Retrotransposon protein, putative, Ty3-gypsy subclass</fullName>
    </submittedName>
</protein>
<dbReference type="GO" id="GO:0004519">
    <property type="term" value="F:endonuclease activity"/>
    <property type="evidence" value="ECO:0007669"/>
    <property type="project" value="UniProtKB-KW"/>
</dbReference>
<feature type="region of interest" description="Disordered" evidence="8">
    <location>
        <begin position="1"/>
        <end position="31"/>
    </location>
</feature>
<keyword evidence="6" id="KW-0695">RNA-directed DNA polymerase</keyword>
<dbReference type="SUPFAM" id="SSF53098">
    <property type="entry name" value="Ribonuclease H-like"/>
    <property type="match status" value="1"/>
</dbReference>
<evidence type="ECO:0000256" key="4">
    <source>
        <dbReference type="ARBA" id="ARBA00022759"/>
    </source>
</evidence>
<dbReference type="InterPro" id="IPR041373">
    <property type="entry name" value="RT_RNaseH"/>
</dbReference>
<sequence>MIEPLAEPSTSASSIDEKVPEQPTVENEEIQTPDRAAIMFRDGFDEDYGNTLNYFSKRKPLVPFRPPNPMELEFLRQTVWDLTSIMSDEWLREAELSSELIQINTAPRIILCHLEGNDIGILYSPTVGANLVSESFPFAYLSDKAVTPTDKFFKHPNGNIIEGFGIVQDMPVYFEDWEVVKKEFLKLLHAGIIYPVPYSEWVSPVQVVRKKGGMMVIANAQNELILQQIVTGWRMCIDYRKLNKATKKDHFPLPFIDEMLERLANHSFFCFLDGYSRYHQIPIHPEDQSKTTFTCPYGTYAYRRMSFGLCNTPASFQRCMMSIFSDMIKDIMEVFMEDFLVYGKTFGHCLQNLDKVLQQCQEKDLVLNWEKCHFMVHEGIVLGHRVSEREIEVDHAKIDVIDQLPPPVNIKGIRSFLGHAGFYRRFIKDFSTIAGPLTNLLAKDAPFEFDDACLESFEILKKALVSTPIIQPPDWTLPFEIMCDASNFAVGAVLGQTKDKKHHAICYANKTLTGAQLNYATTKKELLAVVFAIDKFRSYLLGAKEIIYTDHVALKYLLTKKDAKPRLFRWILLLQQFYLEIKDKKGVENSVADHLSRLRITDTQEQPINDFLRDDMLMTVRDSNPWYANIVNYMVSKYIPPGENQQKLKYESRRHIWDEPYLYRTSGQAETSNKHIKNILQKTVNKMGTRWKDRLLDALWAYRTTYKTPIGMSPYQIVYGKSCRLPVELEHRAYCAIRNWNMDFEGAGEWRKMQIAELEEWREKAYHNAKIYKERTKRWHDKRIKIKKFKPGDKVLMFNYRVKLFGHGKLCSKWERPFNVIDTSLHGAITLRDNSGNIFKARRLFQNDEKAAPPPAERYVGTLFTKAGDEVFHKYVTPTATPSTPKEERFHIQGVRTPGGGYGKGLLRPLTASEKEGAAESHSPPPMKVKHNLTPPPIVRAPGQYQEDEVKSPEPSIHKLAAQVKKLRKENIELRDRNTELGVELAEFRINFNSLSRGLCAEIKRAFVEMGKENKYYAN</sequence>
<keyword evidence="4" id="KW-0255">Endonuclease</keyword>
<organism evidence="11">
    <name type="scientific">Oryza sativa subsp. japonica</name>
    <name type="common">Rice</name>
    <dbReference type="NCBI Taxonomy" id="39947"/>
    <lineage>
        <taxon>Eukaryota</taxon>
        <taxon>Viridiplantae</taxon>
        <taxon>Streptophyta</taxon>
        <taxon>Embryophyta</taxon>
        <taxon>Tracheophyta</taxon>
        <taxon>Spermatophyta</taxon>
        <taxon>Magnoliopsida</taxon>
        <taxon>Liliopsida</taxon>
        <taxon>Poales</taxon>
        <taxon>Poaceae</taxon>
        <taxon>BOP clade</taxon>
        <taxon>Oryzoideae</taxon>
        <taxon>Oryzeae</taxon>
        <taxon>Oryzinae</taxon>
        <taxon>Oryza</taxon>
        <taxon>Oryza sativa</taxon>
    </lineage>
</organism>
<dbReference type="PANTHER" id="PTHR37984:SF5">
    <property type="entry name" value="PROTEIN NYNRIN-LIKE"/>
    <property type="match status" value="1"/>
</dbReference>
<dbReference type="PANTHER" id="PTHR37984">
    <property type="entry name" value="PROTEIN CBG26694"/>
    <property type="match status" value="1"/>
</dbReference>
<dbReference type="InterPro" id="IPR012337">
    <property type="entry name" value="RNaseH-like_sf"/>
</dbReference>
<gene>
    <name evidence="11" type="ordered locus">LOC_Os12g20040</name>
</gene>
<evidence type="ECO:0000256" key="2">
    <source>
        <dbReference type="ARBA" id="ARBA00022695"/>
    </source>
</evidence>
<dbReference type="InterPro" id="IPR043128">
    <property type="entry name" value="Rev_trsase/Diguanyl_cyclase"/>
</dbReference>
<dbReference type="Gene3D" id="3.10.10.10">
    <property type="entry name" value="HIV Type 1 Reverse Transcriptase, subunit A, domain 1"/>
    <property type="match status" value="1"/>
</dbReference>
<name>Q2QTD3_ORYSJ</name>
<dbReference type="Pfam" id="PF17917">
    <property type="entry name" value="RT_RNaseH"/>
    <property type="match status" value="1"/>
</dbReference>
<dbReference type="FunFam" id="3.10.20.370:FF:000001">
    <property type="entry name" value="Retrovirus-related Pol polyprotein from transposon 17.6-like protein"/>
    <property type="match status" value="1"/>
</dbReference>
<dbReference type="FunFam" id="3.30.70.270:FF:000020">
    <property type="entry name" value="Transposon Tf2-6 polyprotein-like Protein"/>
    <property type="match status" value="1"/>
</dbReference>
<evidence type="ECO:0000313" key="11">
    <source>
        <dbReference type="EMBL" id="ABA97805.1"/>
    </source>
</evidence>
<dbReference type="AlphaFoldDB" id="Q2QTD3"/>
<keyword evidence="5" id="KW-0378">Hydrolase</keyword>
<evidence type="ECO:0000256" key="3">
    <source>
        <dbReference type="ARBA" id="ARBA00022722"/>
    </source>
</evidence>
<evidence type="ECO:0000256" key="7">
    <source>
        <dbReference type="SAM" id="Coils"/>
    </source>
</evidence>
<evidence type="ECO:0000259" key="10">
    <source>
        <dbReference type="Pfam" id="PF17917"/>
    </source>
</evidence>
<reference evidence="11" key="3">
    <citation type="submission" date="2006-01" db="EMBL/GenBank/DDBJ databases">
        <authorList>
            <person name="Buell R."/>
        </authorList>
    </citation>
    <scope>NUCLEOTIDE SEQUENCE</scope>
</reference>
<evidence type="ECO:0000259" key="9">
    <source>
        <dbReference type="Pfam" id="PF00078"/>
    </source>
</evidence>
<dbReference type="Gene3D" id="3.30.70.270">
    <property type="match status" value="2"/>
</dbReference>
<dbReference type="GO" id="GO:0003964">
    <property type="term" value="F:RNA-directed DNA polymerase activity"/>
    <property type="evidence" value="ECO:0007669"/>
    <property type="project" value="UniProtKB-KW"/>
</dbReference>
<evidence type="ECO:0000256" key="6">
    <source>
        <dbReference type="ARBA" id="ARBA00022918"/>
    </source>
</evidence>
<proteinExistence type="predicted"/>
<dbReference type="InterPro" id="IPR043502">
    <property type="entry name" value="DNA/RNA_pol_sf"/>
</dbReference>
<accession>Q2QTD3</accession>
<dbReference type="CDD" id="cd09274">
    <property type="entry name" value="RNase_HI_RT_Ty3"/>
    <property type="match status" value="1"/>
</dbReference>
<keyword evidence="2" id="KW-0548">Nucleotidyltransferase</keyword>
<dbReference type="GO" id="GO:0016787">
    <property type="term" value="F:hydrolase activity"/>
    <property type="evidence" value="ECO:0007669"/>
    <property type="project" value="UniProtKB-KW"/>
</dbReference>